<accession>A0ABM1B0P7</accession>
<proteinExistence type="inferred from homology"/>
<dbReference type="PANTHER" id="PTHR43115:SF4">
    <property type="entry name" value="DEHYDROGENASE_REDUCTASE SDR FAMILY MEMBER 11"/>
    <property type="match status" value="1"/>
</dbReference>
<dbReference type="InterPro" id="IPR002347">
    <property type="entry name" value="SDR_fam"/>
</dbReference>
<evidence type="ECO:0000256" key="3">
    <source>
        <dbReference type="RuleBase" id="RU000363"/>
    </source>
</evidence>
<keyword evidence="2" id="KW-0560">Oxidoreductase</keyword>
<protein>
    <submittedName>
        <fullName evidence="5">Dehydrogenase/reductase SDR family member 11-like</fullName>
    </submittedName>
</protein>
<dbReference type="Pfam" id="PF00106">
    <property type="entry name" value="adh_short"/>
    <property type="match status" value="1"/>
</dbReference>
<dbReference type="InterPro" id="IPR036291">
    <property type="entry name" value="NAD(P)-bd_dom_sf"/>
</dbReference>
<sequence>MQRWVGRVALVTGASVGIGAEICRVFVKHGMKVVGCARDVDKIRSICEQEDIKSAKGSLMPIKCDLTKENEILSMFEEIRKTYGCVDLCINNAGISEINTTLLEGDTDSWRRMLEVNVIGLCICTRESVKLMRENNINDGQIIHISSMSAYRIAPGGFAFYSGTKSMVKALAEGLRNELRAAKSGIRVACISPGMVDTEFHKRLFKDNPEEAKRRVSQFTCLKAEDIARAVVNILEMQPHVDINDILIRPTEQPF</sequence>
<evidence type="ECO:0000256" key="2">
    <source>
        <dbReference type="ARBA" id="ARBA00023002"/>
    </source>
</evidence>
<name>A0ABM1B0P7_LIMPO</name>
<dbReference type="RefSeq" id="XP_013772397.1">
    <property type="nucleotide sequence ID" value="XM_013916943.2"/>
</dbReference>
<dbReference type="SUPFAM" id="SSF51735">
    <property type="entry name" value="NAD(P)-binding Rossmann-fold domains"/>
    <property type="match status" value="1"/>
</dbReference>
<comment type="similarity">
    <text evidence="1 3">Belongs to the short-chain dehydrogenases/reductases (SDR) family.</text>
</comment>
<organism evidence="4 5">
    <name type="scientific">Limulus polyphemus</name>
    <name type="common">Atlantic horseshoe crab</name>
    <dbReference type="NCBI Taxonomy" id="6850"/>
    <lineage>
        <taxon>Eukaryota</taxon>
        <taxon>Metazoa</taxon>
        <taxon>Ecdysozoa</taxon>
        <taxon>Arthropoda</taxon>
        <taxon>Chelicerata</taxon>
        <taxon>Merostomata</taxon>
        <taxon>Xiphosura</taxon>
        <taxon>Limulidae</taxon>
        <taxon>Limulus</taxon>
    </lineage>
</organism>
<dbReference type="GeneID" id="106457517"/>
<evidence type="ECO:0000256" key="1">
    <source>
        <dbReference type="ARBA" id="ARBA00006484"/>
    </source>
</evidence>
<dbReference type="PANTHER" id="PTHR43115">
    <property type="entry name" value="DEHYDROGENASE/REDUCTASE SDR FAMILY MEMBER 11"/>
    <property type="match status" value="1"/>
</dbReference>
<reference evidence="5" key="1">
    <citation type="submission" date="2025-08" db="UniProtKB">
        <authorList>
            <consortium name="RefSeq"/>
        </authorList>
    </citation>
    <scope>IDENTIFICATION</scope>
    <source>
        <tissue evidence="5">Muscle</tissue>
    </source>
</reference>
<dbReference type="PRINTS" id="PR00080">
    <property type="entry name" value="SDRFAMILY"/>
</dbReference>
<dbReference type="PRINTS" id="PR00081">
    <property type="entry name" value="GDHRDH"/>
</dbReference>
<evidence type="ECO:0000313" key="4">
    <source>
        <dbReference type="Proteomes" id="UP000694941"/>
    </source>
</evidence>
<gene>
    <name evidence="5" type="primary">LOC106457517</name>
</gene>
<keyword evidence="4" id="KW-1185">Reference proteome</keyword>
<evidence type="ECO:0000313" key="5">
    <source>
        <dbReference type="RefSeq" id="XP_013772397.1"/>
    </source>
</evidence>
<dbReference type="Proteomes" id="UP000694941">
    <property type="component" value="Unplaced"/>
</dbReference>
<dbReference type="Gene3D" id="3.40.50.720">
    <property type="entry name" value="NAD(P)-binding Rossmann-like Domain"/>
    <property type="match status" value="1"/>
</dbReference>